<evidence type="ECO:0000313" key="9">
    <source>
        <dbReference type="Proteomes" id="UP000194577"/>
    </source>
</evidence>
<dbReference type="PANTHER" id="PTHR23513:SF6">
    <property type="entry name" value="MAJOR FACILITATOR SUPERFAMILY ASSOCIATED DOMAIN-CONTAINING PROTEIN"/>
    <property type="match status" value="1"/>
</dbReference>
<dbReference type="Pfam" id="PF07690">
    <property type="entry name" value="MFS_1"/>
    <property type="match status" value="1"/>
</dbReference>
<accession>A0ABX4M950</accession>
<evidence type="ECO:0000256" key="6">
    <source>
        <dbReference type="SAM" id="MobiDB-lite"/>
    </source>
</evidence>
<sequence length="451" mass="46906">MPSPLPESASSELAISRQAARVVTLGTISRLEFTLRATALMLLAVSAGGNAITTALIGAGAVLPTVLMGPTVARVADRYGARGAALCGILANILLYAALIPVVLGASVAWVYWVFSTGFGIARPFVDNAVNILIVESSRAAAIERTNGVLSTGQSLGGIAGPSLAGTLFAWSRVLPLFAAIVCAGAALACALRIAGAVRPEHAEEKEAGSSWRLLRANRMALALSISGFLSNVFAGCYSAMIPLYLLKTVQMPPQIYGANSSIVSVGVVLANTAYLLVVARVPSWRIAAFAGALSGMAMIAMSTTHLVPLLLVCTGVYGIGLGGWNSGTSSALLRAARGPGLHGITTLYRSIVFAGAPLGSGLGALMGSLSRHGAYLRRESGQPHVPVSWQRWREVSAGRSGWSHRLLPWPTRRHTVPPPVTSRRRRASIGSWTPRAASSTSARPRTCGPA</sequence>
<reference evidence="8 9" key="1">
    <citation type="submission" date="2017-10" db="EMBL/GenBank/DDBJ databases">
        <title>Draft genome sequence of cellulolytic Actinomyces sp CtC72 isolated from cattle rumen fluid.</title>
        <authorList>
            <person name="Joshi A.J."/>
            <person name="Vasudevan G."/>
            <person name="Lanjekar V.B."/>
            <person name="Hivarkar S."/>
            <person name="Engineer A."/>
            <person name="Pore S.D."/>
            <person name="Dhakephalkar P.K."/>
            <person name="Dagar S."/>
        </authorList>
    </citation>
    <scope>NUCLEOTIDE SEQUENCE [LARGE SCALE GENOMIC DNA]</scope>
    <source>
        <strain evidence="9">CtC72</strain>
    </source>
</reference>
<keyword evidence="2" id="KW-1003">Cell membrane</keyword>
<dbReference type="Proteomes" id="UP000194577">
    <property type="component" value="Unassembled WGS sequence"/>
</dbReference>
<evidence type="ECO:0000256" key="5">
    <source>
        <dbReference type="ARBA" id="ARBA00023136"/>
    </source>
</evidence>
<keyword evidence="5 7" id="KW-0472">Membrane</keyword>
<proteinExistence type="predicted"/>
<feature type="transmembrane region" description="Helical" evidence="7">
    <location>
        <begin position="39"/>
        <end position="63"/>
    </location>
</feature>
<name>A0ABX4M950_9ACTO</name>
<keyword evidence="9" id="KW-1185">Reference proteome</keyword>
<feature type="transmembrane region" description="Helical" evidence="7">
    <location>
        <begin position="221"/>
        <end position="247"/>
    </location>
</feature>
<evidence type="ECO:0000313" key="8">
    <source>
        <dbReference type="EMBL" id="PHP51985.1"/>
    </source>
</evidence>
<evidence type="ECO:0000256" key="2">
    <source>
        <dbReference type="ARBA" id="ARBA00022475"/>
    </source>
</evidence>
<evidence type="ECO:0000256" key="7">
    <source>
        <dbReference type="SAM" id="Phobius"/>
    </source>
</evidence>
<feature type="transmembrane region" description="Helical" evidence="7">
    <location>
        <begin position="348"/>
        <end position="370"/>
    </location>
</feature>
<comment type="subcellular location">
    <subcellularLocation>
        <location evidence="1">Cell membrane</location>
        <topology evidence="1">Multi-pass membrane protein</topology>
    </subcellularLocation>
</comment>
<evidence type="ECO:0000256" key="1">
    <source>
        <dbReference type="ARBA" id="ARBA00004651"/>
    </source>
</evidence>
<dbReference type="SUPFAM" id="SSF103473">
    <property type="entry name" value="MFS general substrate transporter"/>
    <property type="match status" value="1"/>
</dbReference>
<feature type="region of interest" description="Disordered" evidence="6">
    <location>
        <begin position="412"/>
        <end position="451"/>
    </location>
</feature>
<keyword evidence="4 7" id="KW-1133">Transmembrane helix</keyword>
<feature type="transmembrane region" description="Helical" evidence="7">
    <location>
        <begin position="259"/>
        <end position="280"/>
    </location>
</feature>
<gene>
    <name evidence="8" type="ORF">BW737_012780</name>
</gene>
<keyword evidence="3 7" id="KW-0812">Transmembrane</keyword>
<evidence type="ECO:0000256" key="3">
    <source>
        <dbReference type="ARBA" id="ARBA00022692"/>
    </source>
</evidence>
<dbReference type="InterPro" id="IPR036259">
    <property type="entry name" value="MFS_trans_sf"/>
</dbReference>
<feature type="transmembrane region" description="Helical" evidence="7">
    <location>
        <begin position="287"/>
        <end position="320"/>
    </location>
</feature>
<protein>
    <submittedName>
        <fullName evidence="8">MFS transporter</fullName>
    </submittedName>
</protein>
<dbReference type="Gene3D" id="1.20.1250.20">
    <property type="entry name" value="MFS general substrate transporter like domains"/>
    <property type="match status" value="1"/>
</dbReference>
<organism evidence="8 9">
    <name type="scientific">Actinomyces ruminis</name>
    <dbReference type="NCBI Taxonomy" id="1937003"/>
    <lineage>
        <taxon>Bacteria</taxon>
        <taxon>Bacillati</taxon>
        <taxon>Actinomycetota</taxon>
        <taxon>Actinomycetes</taxon>
        <taxon>Actinomycetales</taxon>
        <taxon>Actinomycetaceae</taxon>
        <taxon>Actinomyces</taxon>
    </lineage>
</organism>
<dbReference type="EMBL" id="MTPX02000069">
    <property type="protein sequence ID" value="PHP51985.1"/>
    <property type="molecule type" value="Genomic_DNA"/>
</dbReference>
<dbReference type="InterPro" id="IPR011701">
    <property type="entry name" value="MFS"/>
</dbReference>
<comment type="caution">
    <text evidence="8">The sequence shown here is derived from an EMBL/GenBank/DDBJ whole genome shotgun (WGS) entry which is preliminary data.</text>
</comment>
<evidence type="ECO:0000256" key="4">
    <source>
        <dbReference type="ARBA" id="ARBA00022989"/>
    </source>
</evidence>
<dbReference type="PANTHER" id="PTHR23513">
    <property type="entry name" value="INTEGRAL MEMBRANE EFFLUX PROTEIN-RELATED"/>
    <property type="match status" value="1"/>
</dbReference>
<feature type="transmembrane region" description="Helical" evidence="7">
    <location>
        <begin position="84"/>
        <end position="115"/>
    </location>
</feature>
<feature type="transmembrane region" description="Helical" evidence="7">
    <location>
        <begin position="174"/>
        <end position="196"/>
    </location>
</feature>